<gene>
    <name evidence="1" type="ORF">FCI23_44935</name>
</gene>
<keyword evidence="2" id="KW-1185">Reference proteome</keyword>
<dbReference type="OrthoDB" id="3296614at2"/>
<proteinExistence type="predicted"/>
<comment type="caution">
    <text evidence="1">The sequence shown here is derived from an EMBL/GenBank/DDBJ whole genome shotgun (WGS) entry which is preliminary data.</text>
</comment>
<evidence type="ECO:0000313" key="1">
    <source>
        <dbReference type="EMBL" id="TJZ99672.1"/>
    </source>
</evidence>
<name>A0A4U0RVU0_9ACTN</name>
<sequence>MDTRVRYAEIRPYTVPETLSELTGPVGGVIVLPTALDWTPKRSYDLSDDADRRMLYETVIREALHAEDLREFLSARILVDVWPRLWLPPRVRMGWDSRFPDLVRAAA</sequence>
<reference evidence="1 2" key="1">
    <citation type="submission" date="2019-04" db="EMBL/GenBank/DDBJ databases">
        <title>Streptomyces oryziradicis sp. nov., a novel actinomycete isolated from rhizosphere soil of rice (Oryza sativa L.).</title>
        <authorList>
            <person name="Li C."/>
        </authorList>
    </citation>
    <scope>NUCLEOTIDE SEQUENCE [LARGE SCALE GENOMIC DNA]</scope>
    <source>
        <strain evidence="1 2">NEAU-C40</strain>
    </source>
</reference>
<evidence type="ECO:0000313" key="2">
    <source>
        <dbReference type="Proteomes" id="UP000305778"/>
    </source>
</evidence>
<accession>A0A4U0RVU0</accession>
<dbReference type="AlphaFoldDB" id="A0A4U0RVU0"/>
<dbReference type="EMBL" id="SUMC01000099">
    <property type="protein sequence ID" value="TJZ99672.1"/>
    <property type="molecule type" value="Genomic_DNA"/>
</dbReference>
<organism evidence="1 2">
    <name type="scientific">Actinacidiphila oryziradicis</name>
    <dbReference type="NCBI Taxonomy" id="2571141"/>
    <lineage>
        <taxon>Bacteria</taxon>
        <taxon>Bacillati</taxon>
        <taxon>Actinomycetota</taxon>
        <taxon>Actinomycetes</taxon>
        <taxon>Kitasatosporales</taxon>
        <taxon>Streptomycetaceae</taxon>
        <taxon>Actinacidiphila</taxon>
    </lineage>
</organism>
<dbReference type="Proteomes" id="UP000305778">
    <property type="component" value="Unassembled WGS sequence"/>
</dbReference>
<protein>
    <submittedName>
        <fullName evidence="1">Uncharacterized protein</fullName>
    </submittedName>
</protein>